<evidence type="ECO:0000313" key="1">
    <source>
        <dbReference type="EMBL" id="SET97346.1"/>
    </source>
</evidence>
<gene>
    <name evidence="1" type="ORF">SAMN05216521_104044</name>
</gene>
<evidence type="ECO:0000313" key="2">
    <source>
        <dbReference type="Proteomes" id="UP000182121"/>
    </source>
</evidence>
<organism evidence="1 2">
    <name type="scientific">Enterocloster clostridioformis</name>
    <dbReference type="NCBI Taxonomy" id="1531"/>
    <lineage>
        <taxon>Bacteria</taxon>
        <taxon>Bacillati</taxon>
        <taxon>Bacillota</taxon>
        <taxon>Clostridia</taxon>
        <taxon>Lachnospirales</taxon>
        <taxon>Lachnospiraceae</taxon>
        <taxon>Enterocloster</taxon>
    </lineage>
</organism>
<protein>
    <submittedName>
        <fullName evidence="1">Uncharacterized protein</fullName>
    </submittedName>
</protein>
<dbReference type="RefSeq" id="WP_074663417.1">
    <property type="nucleotide sequence ID" value="NZ_FOIO01000040.1"/>
</dbReference>
<dbReference type="EMBL" id="FOIO01000040">
    <property type="protein sequence ID" value="SET97346.1"/>
    <property type="molecule type" value="Genomic_DNA"/>
</dbReference>
<accession>A0A1I0ILX4</accession>
<reference evidence="1 2" key="1">
    <citation type="submission" date="2016-10" db="EMBL/GenBank/DDBJ databases">
        <authorList>
            <person name="Varghese N."/>
            <person name="Submissions S."/>
        </authorList>
    </citation>
    <scope>NUCLEOTIDE SEQUENCE [LARGE SCALE GENOMIC DNA]</scope>
    <source>
        <strain evidence="1 2">NLAE-zl-C196</strain>
    </source>
</reference>
<proteinExistence type="predicted"/>
<dbReference type="AlphaFoldDB" id="A0A1I0ILX4"/>
<comment type="caution">
    <text evidence="1">The sequence shown here is derived from an EMBL/GenBank/DDBJ whole genome shotgun (WGS) entry which is preliminary data.</text>
</comment>
<dbReference type="Proteomes" id="UP000182121">
    <property type="component" value="Unassembled WGS sequence"/>
</dbReference>
<sequence length="222" mass="25901">MESMRDVDRVMEREIAKGSCPMKLDRIELGEDFCQQIQTQEKFMDVLSYLLRIGDYKDYAGKTVINNVYMDFKGKKVSFRRTKAGLERNRIFSAIRRHEGKKKPDYAGTVYLETAKCFFTIPEESLVKYRYTYEGQETYAFPMSDQYILGLYTHCLVKRREMAAGDRAEGLSEPERGIVSLETVKDVLFQCLLLDDVHMENGEMYMNLYTVYLLKNAGQELD</sequence>
<name>A0A1I0ILX4_9FIRM</name>